<sequence length="55" mass="6711">MKIFVRLYTMLVITRHMLLLLLETKINMNVKMLSMQFAKSSRLNSLKRSWKKRLR</sequence>
<dbReference type="AlphaFoldDB" id="J9FHW8"/>
<gene>
    <name evidence="1" type="ORF">EVA_22652</name>
</gene>
<reference evidence="1" key="1">
    <citation type="journal article" date="2012" name="PLoS ONE">
        <title>Gene sets for utilization of primary and secondary nutrition supplies in the distal gut of endangered iberian lynx.</title>
        <authorList>
            <person name="Alcaide M."/>
            <person name="Messina E."/>
            <person name="Richter M."/>
            <person name="Bargiela R."/>
            <person name="Peplies J."/>
            <person name="Huws S.A."/>
            <person name="Newbold C.J."/>
            <person name="Golyshin P.N."/>
            <person name="Simon M.A."/>
            <person name="Lopez G."/>
            <person name="Yakimov M.M."/>
            <person name="Ferrer M."/>
        </authorList>
    </citation>
    <scope>NUCLEOTIDE SEQUENCE</scope>
</reference>
<proteinExistence type="predicted"/>
<evidence type="ECO:0000313" key="1">
    <source>
        <dbReference type="EMBL" id="EJW89237.1"/>
    </source>
</evidence>
<protein>
    <submittedName>
        <fullName evidence="1">Uncharacterized protein</fullName>
    </submittedName>
</protein>
<accession>J9FHW8</accession>
<comment type="caution">
    <text evidence="1">The sequence shown here is derived from an EMBL/GenBank/DDBJ whole genome shotgun (WGS) entry which is preliminary data.</text>
</comment>
<organism evidence="1">
    <name type="scientific">gut metagenome</name>
    <dbReference type="NCBI Taxonomy" id="749906"/>
    <lineage>
        <taxon>unclassified sequences</taxon>
        <taxon>metagenomes</taxon>
        <taxon>organismal metagenomes</taxon>
    </lineage>
</organism>
<name>J9FHW8_9ZZZZ</name>
<dbReference type="EMBL" id="AMCI01009610">
    <property type="protein sequence ID" value="EJW89237.1"/>
    <property type="molecule type" value="Genomic_DNA"/>
</dbReference>